<accession>A0ABQ6B955</accession>
<dbReference type="EMBL" id="BSOW01000030">
    <property type="protein sequence ID" value="GLR89959.1"/>
    <property type="molecule type" value="Genomic_DNA"/>
</dbReference>
<sequence>MERLDYSQPQYRLSHLGLSMRKPLSYLRRIVGIVALRPPSIAPSESAPIHLHQRLILDARPPV</sequence>
<name>A0ABQ6B955_9BRAD</name>
<proteinExistence type="predicted"/>
<keyword evidence="2" id="KW-1185">Reference proteome</keyword>
<organism evidence="1 2">
    <name type="scientific">Bradyrhizobium iriomotense</name>
    <dbReference type="NCBI Taxonomy" id="441950"/>
    <lineage>
        <taxon>Bacteria</taxon>
        <taxon>Pseudomonadati</taxon>
        <taxon>Pseudomonadota</taxon>
        <taxon>Alphaproteobacteria</taxon>
        <taxon>Hyphomicrobiales</taxon>
        <taxon>Nitrobacteraceae</taxon>
        <taxon>Bradyrhizobium</taxon>
    </lineage>
</organism>
<dbReference type="Proteomes" id="UP001156905">
    <property type="component" value="Unassembled WGS sequence"/>
</dbReference>
<comment type="caution">
    <text evidence="1">The sequence shown here is derived from an EMBL/GenBank/DDBJ whole genome shotgun (WGS) entry which is preliminary data.</text>
</comment>
<reference evidence="2" key="1">
    <citation type="journal article" date="2019" name="Int. J. Syst. Evol. Microbiol.">
        <title>The Global Catalogue of Microorganisms (GCM) 10K type strain sequencing project: providing services to taxonomists for standard genome sequencing and annotation.</title>
        <authorList>
            <consortium name="The Broad Institute Genomics Platform"/>
            <consortium name="The Broad Institute Genome Sequencing Center for Infectious Disease"/>
            <person name="Wu L."/>
            <person name="Ma J."/>
        </authorList>
    </citation>
    <scope>NUCLEOTIDE SEQUENCE [LARGE SCALE GENOMIC DNA]</scope>
    <source>
        <strain evidence="2">NBRC 102520</strain>
    </source>
</reference>
<gene>
    <name evidence="1" type="ORF">GCM10007857_66730</name>
</gene>
<evidence type="ECO:0000313" key="2">
    <source>
        <dbReference type="Proteomes" id="UP001156905"/>
    </source>
</evidence>
<protein>
    <submittedName>
        <fullName evidence="1">Uncharacterized protein</fullName>
    </submittedName>
</protein>
<dbReference type="RefSeq" id="WP_284272505.1">
    <property type="nucleotide sequence ID" value="NZ_BSOW01000030.1"/>
</dbReference>
<evidence type="ECO:0000313" key="1">
    <source>
        <dbReference type="EMBL" id="GLR89959.1"/>
    </source>
</evidence>